<keyword evidence="3" id="KW-1185">Reference proteome</keyword>
<feature type="region of interest" description="Disordered" evidence="1">
    <location>
        <begin position="220"/>
        <end position="239"/>
    </location>
</feature>
<evidence type="ECO:0000256" key="1">
    <source>
        <dbReference type="SAM" id="MobiDB-lite"/>
    </source>
</evidence>
<evidence type="ECO:0000313" key="2">
    <source>
        <dbReference type="EMBL" id="KGO85646.1"/>
    </source>
</evidence>
<name>A0A0A2M231_9FLAO</name>
<organism evidence="2 3">
    <name type="scientific">Flavobacterium suncheonense GH29-5 = DSM 17707</name>
    <dbReference type="NCBI Taxonomy" id="1121899"/>
    <lineage>
        <taxon>Bacteria</taxon>
        <taxon>Pseudomonadati</taxon>
        <taxon>Bacteroidota</taxon>
        <taxon>Flavobacteriia</taxon>
        <taxon>Flavobacteriales</taxon>
        <taxon>Flavobacteriaceae</taxon>
        <taxon>Flavobacterium</taxon>
    </lineage>
</organism>
<comment type="caution">
    <text evidence="2">The sequence shown here is derived from an EMBL/GenBank/DDBJ whole genome shotgun (WGS) entry which is preliminary data.</text>
</comment>
<reference evidence="2 3" key="1">
    <citation type="submission" date="2013-09" db="EMBL/GenBank/DDBJ databases">
        <authorList>
            <person name="Zeng Z."/>
            <person name="Chen C."/>
        </authorList>
    </citation>
    <scope>NUCLEOTIDE SEQUENCE [LARGE SCALE GENOMIC DNA]</scope>
    <source>
        <strain evidence="2 3">GH29-5</strain>
    </source>
</reference>
<dbReference type="Proteomes" id="UP000030121">
    <property type="component" value="Unassembled WGS sequence"/>
</dbReference>
<protein>
    <submittedName>
        <fullName evidence="2">Uncharacterized protein</fullName>
    </submittedName>
</protein>
<accession>A0A0A2M231</accession>
<dbReference type="AlphaFoldDB" id="A0A0A2M231"/>
<proteinExistence type="predicted"/>
<evidence type="ECO:0000313" key="3">
    <source>
        <dbReference type="Proteomes" id="UP000030121"/>
    </source>
</evidence>
<sequence length="239" mass="28114">MTSALTEWFGNKNPQLLKAGGTLAVIISKRNEMKRLSLFLAILLFGCSQKENELESIEIMSYYYNYDENTKLFVDLDEYSKIYTNGDVEIIKRVKPFEPKYIYLKSKIDTKIILDIGETNKSLNDEYYESKIDTNRLDVYDGPVIRVKLKYKNDKVISFTYEQTDKYENDLKYSLFLKTQKAISDNYNKKYYEIIDSINIKKSQKEFEIFAFRKDTLSLPMPPKPIDPSEQIKFPPPNK</sequence>
<dbReference type="EMBL" id="JRLW01000042">
    <property type="protein sequence ID" value="KGO85646.1"/>
    <property type="molecule type" value="Genomic_DNA"/>
</dbReference>
<gene>
    <name evidence="2" type="ORF">Q764_14025</name>
</gene>